<keyword evidence="15" id="KW-1133">Transmembrane helix</keyword>
<dbReference type="InterPro" id="IPR050396">
    <property type="entry name" value="Glycosyltr_51/Transpeptidase"/>
</dbReference>
<dbReference type="GO" id="GO:0030288">
    <property type="term" value="C:outer membrane-bounded periplasmic space"/>
    <property type="evidence" value="ECO:0007669"/>
    <property type="project" value="TreeGrafter"/>
</dbReference>
<dbReference type="InterPro" id="IPR012338">
    <property type="entry name" value="Beta-lactam/transpept-like"/>
</dbReference>
<evidence type="ECO:0000313" key="18">
    <source>
        <dbReference type="EMBL" id="GEK91572.1"/>
    </source>
</evidence>
<dbReference type="SUPFAM" id="SSF53955">
    <property type="entry name" value="Lysozyme-like"/>
    <property type="match status" value="1"/>
</dbReference>
<comment type="similarity">
    <text evidence="1">In the C-terminal section; belongs to the transpeptidase family.</text>
</comment>
<keyword evidence="15" id="KW-0812">Transmembrane</keyword>
<keyword evidence="7" id="KW-0378">Hydrolase</keyword>
<dbReference type="GO" id="GO:0006508">
    <property type="term" value="P:proteolysis"/>
    <property type="evidence" value="ECO:0007669"/>
    <property type="project" value="UniProtKB-KW"/>
</dbReference>
<feature type="region of interest" description="Disordered" evidence="14">
    <location>
        <begin position="1"/>
        <end position="20"/>
    </location>
</feature>
<feature type="transmembrane region" description="Helical" evidence="15">
    <location>
        <begin position="31"/>
        <end position="53"/>
    </location>
</feature>
<dbReference type="GO" id="GO:0008658">
    <property type="term" value="F:penicillin binding"/>
    <property type="evidence" value="ECO:0007669"/>
    <property type="project" value="InterPro"/>
</dbReference>
<feature type="compositionally biased region" description="Low complexity" evidence="14">
    <location>
        <begin position="862"/>
        <end position="875"/>
    </location>
</feature>
<feature type="domain" description="Penicillin-binding protein transpeptidase" evidence="16">
    <location>
        <begin position="353"/>
        <end position="615"/>
    </location>
</feature>
<comment type="catalytic activity">
    <reaction evidence="12">
        <text>Preferential cleavage: (Ac)2-L-Lys-D-Ala-|-D-Ala. Also transpeptidation of peptidyl-alanyl moieties that are N-acyl substituents of D-alanine.</text>
        <dbReference type="EC" id="3.4.16.4"/>
    </reaction>
</comment>
<dbReference type="AlphaFoldDB" id="A0A511AV80"/>
<accession>A0A511AV80</accession>
<dbReference type="Pfam" id="PF00912">
    <property type="entry name" value="Transgly"/>
    <property type="match status" value="1"/>
</dbReference>
<dbReference type="InterPro" id="IPR001460">
    <property type="entry name" value="PCN-bd_Tpept"/>
</dbReference>
<dbReference type="FunFam" id="1.10.3810.10:FF:000001">
    <property type="entry name" value="Penicillin-binding protein 1A"/>
    <property type="match status" value="1"/>
</dbReference>
<evidence type="ECO:0000256" key="12">
    <source>
        <dbReference type="ARBA" id="ARBA00034000"/>
    </source>
</evidence>
<keyword evidence="9" id="KW-0573">Peptidoglycan synthesis</keyword>
<evidence type="ECO:0000256" key="11">
    <source>
        <dbReference type="ARBA" id="ARBA00023316"/>
    </source>
</evidence>
<dbReference type="Gene3D" id="1.10.3810.10">
    <property type="entry name" value="Biosynthetic peptidoglycan transglycosylase-like"/>
    <property type="match status" value="1"/>
</dbReference>
<evidence type="ECO:0000313" key="19">
    <source>
        <dbReference type="Proteomes" id="UP000321662"/>
    </source>
</evidence>
<evidence type="ECO:0000256" key="15">
    <source>
        <dbReference type="SAM" id="Phobius"/>
    </source>
</evidence>
<evidence type="ECO:0000256" key="3">
    <source>
        <dbReference type="ARBA" id="ARBA00022645"/>
    </source>
</evidence>
<dbReference type="SUPFAM" id="SSF56601">
    <property type="entry name" value="beta-lactamase/transpeptidase-like"/>
    <property type="match status" value="1"/>
</dbReference>
<dbReference type="GO" id="GO:0009252">
    <property type="term" value="P:peptidoglycan biosynthetic process"/>
    <property type="evidence" value="ECO:0007669"/>
    <property type="project" value="UniProtKB-KW"/>
</dbReference>
<feature type="compositionally biased region" description="Acidic residues" evidence="14">
    <location>
        <begin position="801"/>
        <end position="821"/>
    </location>
</feature>
<evidence type="ECO:0000256" key="8">
    <source>
        <dbReference type="ARBA" id="ARBA00022960"/>
    </source>
</evidence>
<dbReference type="PANTHER" id="PTHR32282:SF29">
    <property type="entry name" value="PENICILLIN-BINDING PROTEIN 1A"/>
    <property type="match status" value="1"/>
</dbReference>
<protein>
    <submittedName>
        <fullName evidence="18">Peptidoglycan glycosyltransferase</fullName>
    </submittedName>
</protein>
<feature type="region of interest" description="Disordered" evidence="14">
    <location>
        <begin position="648"/>
        <end position="676"/>
    </location>
</feature>
<keyword evidence="10" id="KW-0511">Multifunctional enzyme</keyword>
<evidence type="ECO:0000256" key="6">
    <source>
        <dbReference type="ARBA" id="ARBA00022679"/>
    </source>
</evidence>
<dbReference type="GO" id="GO:0008955">
    <property type="term" value="F:peptidoglycan glycosyltransferase activity"/>
    <property type="evidence" value="ECO:0007669"/>
    <property type="project" value="UniProtKB-EC"/>
</dbReference>
<dbReference type="Gene3D" id="3.40.710.10">
    <property type="entry name" value="DD-peptidase/beta-lactamase superfamily"/>
    <property type="match status" value="1"/>
</dbReference>
<keyword evidence="8" id="KW-0133">Cell shape</keyword>
<keyword evidence="15" id="KW-0472">Membrane</keyword>
<organism evidence="18 19">
    <name type="scientific">Alkalibacterium kapii</name>
    <dbReference type="NCBI Taxonomy" id="426704"/>
    <lineage>
        <taxon>Bacteria</taxon>
        <taxon>Bacillati</taxon>
        <taxon>Bacillota</taxon>
        <taxon>Bacilli</taxon>
        <taxon>Lactobacillales</taxon>
        <taxon>Carnobacteriaceae</taxon>
        <taxon>Alkalibacterium</taxon>
    </lineage>
</organism>
<dbReference type="GO" id="GO:0009002">
    <property type="term" value="F:serine-type D-Ala-D-Ala carboxypeptidase activity"/>
    <property type="evidence" value="ECO:0007669"/>
    <property type="project" value="UniProtKB-EC"/>
</dbReference>
<comment type="catalytic activity">
    <reaction evidence="13">
        <text>[GlcNAc-(1-&gt;4)-Mur2Ac(oyl-L-Ala-gamma-D-Glu-L-Lys-D-Ala-D-Ala)](n)-di-trans,octa-cis-undecaprenyl diphosphate + beta-D-GlcNAc-(1-&gt;4)-Mur2Ac(oyl-L-Ala-gamma-D-Glu-L-Lys-D-Ala-D-Ala)-di-trans,octa-cis-undecaprenyl diphosphate = [GlcNAc-(1-&gt;4)-Mur2Ac(oyl-L-Ala-gamma-D-Glu-L-Lys-D-Ala-D-Ala)](n+1)-di-trans,octa-cis-undecaprenyl diphosphate + di-trans,octa-cis-undecaprenyl diphosphate + H(+)</text>
        <dbReference type="Rhea" id="RHEA:23708"/>
        <dbReference type="Rhea" id="RHEA-COMP:9602"/>
        <dbReference type="Rhea" id="RHEA-COMP:9603"/>
        <dbReference type="ChEBI" id="CHEBI:15378"/>
        <dbReference type="ChEBI" id="CHEBI:58405"/>
        <dbReference type="ChEBI" id="CHEBI:60033"/>
        <dbReference type="ChEBI" id="CHEBI:78435"/>
        <dbReference type="EC" id="2.4.99.28"/>
    </reaction>
</comment>
<proteinExistence type="inferred from homology"/>
<reference evidence="18 19" key="1">
    <citation type="submission" date="2019-07" db="EMBL/GenBank/DDBJ databases">
        <title>Whole genome shotgun sequence of Alkalibacterium kapii NBRC 103247.</title>
        <authorList>
            <person name="Hosoyama A."/>
            <person name="Uohara A."/>
            <person name="Ohji S."/>
            <person name="Ichikawa N."/>
        </authorList>
    </citation>
    <scope>NUCLEOTIDE SEQUENCE [LARGE SCALE GENOMIC DNA]</scope>
    <source>
        <strain evidence="18 19">NBRC 103247</strain>
    </source>
</reference>
<evidence type="ECO:0000256" key="13">
    <source>
        <dbReference type="ARBA" id="ARBA00049902"/>
    </source>
</evidence>
<evidence type="ECO:0000256" key="2">
    <source>
        <dbReference type="ARBA" id="ARBA00007739"/>
    </source>
</evidence>
<evidence type="ECO:0000259" key="16">
    <source>
        <dbReference type="Pfam" id="PF00905"/>
    </source>
</evidence>
<dbReference type="RefSeq" id="WP_146924400.1">
    <property type="nucleotide sequence ID" value="NZ_BJUY01000014.1"/>
</dbReference>
<gene>
    <name evidence="18" type="primary">ponA</name>
    <name evidence="18" type="ORF">AKA01nite_11940</name>
</gene>
<sequence>MSEKKGISRKDYKKSSKKNNATKPKTWLKRIILALITVFLLVIIAGGALFTYYASNAPELTEEDLVGTFSTELVDRDGDIFYTLGGENREYAEANEYPEVMIDAMTAIEDQRFHDHIGIDPIGIARAALGYVTNQGQIVGGGSTITQQLVKLSVFSTERADQTLERKAQEAWLALQLEREKSKEQIMTLYLNKIHMAGNVYGVATAAEEYYDKPVSELEIHEAALFAGMAKAPNRYSPYANPELAKERRDTVISVMLEEGHITDEEAQKAYDTPIDEGLVEQTESDSNALVIDAYLMRVLDEVGEKTNLNPNTAGLTIHTNIDMDAQKHVFDVLNSDEYVDYIKDGVEAGLSLVEADTGKIAALGGGRNTQILLGQNRATQIKQTGSTIKPLSTYGPAIEYLKYSTYHQIVDEEYTIPGTDFSPRNYDRQYKGQISMRESLVDSRNVPTAKLFNEDLEMNQIEAFMTNLGIPIDQMSNEGVLVPQNAYNGEMSTLQMASSYAAFANGGQYTEPYAVSKVITQDGQEIDLTPETNQAMSDYTAYMITDMLKDVADNYSNYVGLGNIPQAGKTGTTNFTTDELNELGYPSGAVPDSWYTGYTTNYSLAVWTGFDSKKDGYLSFEDQSRLIPRRIYQEIMQYVSRNKENKDWQKPASVKTVTVEKGTDPAKLPGPNTPESQLITELFVEGNIPTEKSLNYGRELNTPTGLSAEYDKNNDELIVSWDEYTLENDDENVSYNLSINNSVTTLNNTEYRMSEPPRGNVAITLSVSAYNTTGPETSVTVEISGPENDEDTEDKPKDDSGEESEDNSENESGENQDSNENEPNSNNDQNTDEKENNSKEDSPSSSDSETNKDENSEDNEQSSNNENNDNNNNNKKPDDANETSEENNNN</sequence>
<evidence type="ECO:0000256" key="7">
    <source>
        <dbReference type="ARBA" id="ARBA00022801"/>
    </source>
</evidence>
<evidence type="ECO:0000256" key="5">
    <source>
        <dbReference type="ARBA" id="ARBA00022676"/>
    </source>
</evidence>
<dbReference type="InterPro" id="IPR001264">
    <property type="entry name" value="Glyco_trans_51"/>
</dbReference>
<feature type="region of interest" description="Disordered" evidence="14">
    <location>
        <begin position="774"/>
        <end position="891"/>
    </location>
</feature>
<keyword evidence="4" id="KW-0645">Protease</keyword>
<evidence type="ECO:0000256" key="10">
    <source>
        <dbReference type="ARBA" id="ARBA00023268"/>
    </source>
</evidence>
<dbReference type="InterPro" id="IPR023346">
    <property type="entry name" value="Lysozyme-like_dom_sf"/>
</dbReference>
<keyword evidence="5" id="KW-0328">Glycosyltransferase</keyword>
<dbReference type="EMBL" id="BJUY01000014">
    <property type="protein sequence ID" value="GEK91572.1"/>
    <property type="molecule type" value="Genomic_DNA"/>
</dbReference>
<dbReference type="Pfam" id="PF00905">
    <property type="entry name" value="Transpeptidase"/>
    <property type="match status" value="1"/>
</dbReference>
<name>A0A511AV80_9LACT</name>
<dbReference type="OrthoDB" id="9766909at2"/>
<dbReference type="PANTHER" id="PTHR32282">
    <property type="entry name" value="BINDING PROTEIN TRANSPEPTIDASE, PUTATIVE-RELATED"/>
    <property type="match status" value="1"/>
</dbReference>
<dbReference type="Proteomes" id="UP000321662">
    <property type="component" value="Unassembled WGS sequence"/>
</dbReference>
<dbReference type="GO" id="GO:0008360">
    <property type="term" value="P:regulation of cell shape"/>
    <property type="evidence" value="ECO:0007669"/>
    <property type="project" value="UniProtKB-KW"/>
</dbReference>
<dbReference type="GO" id="GO:0071555">
    <property type="term" value="P:cell wall organization"/>
    <property type="evidence" value="ECO:0007669"/>
    <property type="project" value="UniProtKB-KW"/>
</dbReference>
<evidence type="ECO:0000259" key="17">
    <source>
        <dbReference type="Pfam" id="PF00912"/>
    </source>
</evidence>
<evidence type="ECO:0000256" key="4">
    <source>
        <dbReference type="ARBA" id="ARBA00022670"/>
    </source>
</evidence>
<keyword evidence="6 18" id="KW-0808">Transferase</keyword>
<evidence type="ECO:0000256" key="9">
    <source>
        <dbReference type="ARBA" id="ARBA00022984"/>
    </source>
</evidence>
<feature type="compositionally biased region" description="Basic and acidic residues" evidence="14">
    <location>
        <begin position="1"/>
        <end position="14"/>
    </location>
</feature>
<comment type="similarity">
    <text evidence="2">In the N-terminal section; belongs to the glycosyltransferase 51 family.</text>
</comment>
<keyword evidence="11" id="KW-0961">Cell wall biogenesis/degradation</keyword>
<dbReference type="InterPro" id="IPR036950">
    <property type="entry name" value="PBP_transglycosylase"/>
</dbReference>
<keyword evidence="3" id="KW-0121">Carboxypeptidase</keyword>
<feature type="compositionally biased region" description="Acidic residues" evidence="14">
    <location>
        <begin position="881"/>
        <end position="891"/>
    </location>
</feature>
<evidence type="ECO:0000256" key="14">
    <source>
        <dbReference type="SAM" id="MobiDB-lite"/>
    </source>
</evidence>
<keyword evidence="19" id="KW-1185">Reference proteome</keyword>
<evidence type="ECO:0000256" key="1">
    <source>
        <dbReference type="ARBA" id="ARBA00007090"/>
    </source>
</evidence>
<comment type="caution">
    <text evidence="18">The sequence shown here is derived from an EMBL/GenBank/DDBJ whole genome shotgun (WGS) entry which is preliminary data.</text>
</comment>
<feature type="domain" description="Glycosyl transferase family 51" evidence="17">
    <location>
        <begin position="79"/>
        <end position="256"/>
    </location>
</feature>
<feature type="compositionally biased region" description="Basic and acidic residues" evidence="14">
    <location>
        <begin position="832"/>
        <end position="843"/>
    </location>
</feature>